<comment type="caution">
    <text evidence="1">The sequence shown here is derived from an EMBL/GenBank/DDBJ whole genome shotgun (WGS) entry which is preliminary data.</text>
</comment>
<reference evidence="1" key="1">
    <citation type="submission" date="2020-10" db="EMBL/GenBank/DDBJ databases">
        <title>New Zealand Leptospira genomics.</title>
        <authorList>
            <person name="Wilkinson D.A."/>
            <person name="Nisa S."/>
            <person name="Moinet M."/>
            <person name="Benschop J."/>
        </authorList>
    </citation>
    <scope>NUCLEOTIDE SEQUENCE</scope>
    <source>
        <strain evidence="1">ESR8</strain>
    </source>
</reference>
<evidence type="ECO:0000313" key="1">
    <source>
        <dbReference type="EMBL" id="MBE8431663.1"/>
    </source>
</evidence>
<protein>
    <submittedName>
        <fullName evidence="1">Uncharacterized protein</fullName>
    </submittedName>
</protein>
<dbReference type="RefSeq" id="WP_001104424.1">
    <property type="nucleotide sequence ID" value="NZ_CP186594.1"/>
</dbReference>
<sequence length="100" mass="12039">MNWNVVFWGGCWKVKMENFINMYYKNVMQRNILSDLSLEREKRNLYVHLDSLENQRHSKLNLTLCGLFGNVGFWLSHFLNSEHRYLRVAVLGRSISSEWR</sequence>
<dbReference type="EMBL" id="JADDXF010000052">
    <property type="protein sequence ID" value="MBE8431663.1"/>
    <property type="molecule type" value="Genomic_DNA"/>
</dbReference>
<organism evidence="1 2">
    <name type="scientific">Leptospira interrogans serovar Pomona</name>
    <dbReference type="NCBI Taxonomy" id="44276"/>
    <lineage>
        <taxon>Bacteria</taxon>
        <taxon>Pseudomonadati</taxon>
        <taxon>Spirochaetota</taxon>
        <taxon>Spirochaetia</taxon>
        <taxon>Leptospirales</taxon>
        <taxon>Leptospiraceae</taxon>
        <taxon>Leptospira</taxon>
    </lineage>
</organism>
<gene>
    <name evidence="1" type="ORF">IQB77_17800</name>
</gene>
<dbReference type="Proteomes" id="UP000644282">
    <property type="component" value="Unassembled WGS sequence"/>
</dbReference>
<accession>A0AA40WEJ9</accession>
<name>A0AA40WEJ9_LEPIR</name>
<proteinExistence type="predicted"/>
<dbReference type="AlphaFoldDB" id="A0AA40WEJ9"/>
<evidence type="ECO:0000313" key="2">
    <source>
        <dbReference type="Proteomes" id="UP000644282"/>
    </source>
</evidence>